<feature type="compositionally biased region" description="Low complexity" evidence="1">
    <location>
        <begin position="1"/>
        <end position="32"/>
    </location>
</feature>
<organism evidence="2 3">
    <name type="scientific">Oryza meyeriana var. granulata</name>
    <dbReference type="NCBI Taxonomy" id="110450"/>
    <lineage>
        <taxon>Eukaryota</taxon>
        <taxon>Viridiplantae</taxon>
        <taxon>Streptophyta</taxon>
        <taxon>Embryophyta</taxon>
        <taxon>Tracheophyta</taxon>
        <taxon>Spermatophyta</taxon>
        <taxon>Magnoliopsida</taxon>
        <taxon>Liliopsida</taxon>
        <taxon>Poales</taxon>
        <taxon>Poaceae</taxon>
        <taxon>BOP clade</taxon>
        <taxon>Oryzoideae</taxon>
        <taxon>Oryzeae</taxon>
        <taxon>Oryzinae</taxon>
        <taxon>Oryza</taxon>
        <taxon>Oryza meyeriana</taxon>
    </lineage>
</organism>
<dbReference type="AlphaFoldDB" id="A0A6G1BYE7"/>
<feature type="region of interest" description="Disordered" evidence="1">
    <location>
        <begin position="1"/>
        <end position="78"/>
    </location>
</feature>
<protein>
    <submittedName>
        <fullName evidence="2">Uncharacterized protein</fullName>
    </submittedName>
</protein>
<dbReference type="EMBL" id="SPHZ02000011">
    <property type="protein sequence ID" value="KAF0893355.1"/>
    <property type="molecule type" value="Genomic_DNA"/>
</dbReference>
<reference evidence="2 3" key="1">
    <citation type="submission" date="2019-11" db="EMBL/GenBank/DDBJ databases">
        <title>Whole genome sequence of Oryza granulata.</title>
        <authorList>
            <person name="Li W."/>
        </authorList>
    </citation>
    <scope>NUCLEOTIDE SEQUENCE [LARGE SCALE GENOMIC DNA]</scope>
    <source>
        <strain evidence="3">cv. Menghai</strain>
        <tissue evidence="2">Leaf</tissue>
    </source>
</reference>
<evidence type="ECO:0000256" key="1">
    <source>
        <dbReference type="SAM" id="MobiDB-lite"/>
    </source>
</evidence>
<accession>A0A6G1BYE7</accession>
<evidence type="ECO:0000313" key="2">
    <source>
        <dbReference type="EMBL" id="KAF0893355.1"/>
    </source>
</evidence>
<keyword evidence="3" id="KW-1185">Reference proteome</keyword>
<sequence>MSHSPNPTTTTLMPPTCIPLLPSPPASFASAPRTESPSRSRLPKPESRTADATIGLYAPPPPPRPVRHHRPPAPYIPE</sequence>
<gene>
    <name evidence="2" type="ORF">E2562_024178</name>
</gene>
<evidence type="ECO:0000313" key="3">
    <source>
        <dbReference type="Proteomes" id="UP000479710"/>
    </source>
</evidence>
<comment type="caution">
    <text evidence="2">The sequence shown here is derived from an EMBL/GenBank/DDBJ whole genome shotgun (WGS) entry which is preliminary data.</text>
</comment>
<proteinExistence type="predicted"/>
<name>A0A6G1BYE7_9ORYZ</name>
<dbReference type="Proteomes" id="UP000479710">
    <property type="component" value="Unassembled WGS sequence"/>
</dbReference>